<accession>A0A2X0V251</accession>
<dbReference type="InterPro" id="IPR044946">
    <property type="entry name" value="Restrct_endonuc_typeI_TRD_sf"/>
</dbReference>
<keyword evidence="2" id="KW-0238">DNA-binding</keyword>
<dbReference type="REBASE" id="377855">
    <property type="entry name" value="S.Ath13093ORF3P"/>
</dbReference>
<evidence type="ECO:0000313" key="3">
    <source>
        <dbReference type="EMBL" id="SPT68609.1"/>
    </source>
</evidence>
<evidence type="ECO:0000256" key="1">
    <source>
        <dbReference type="ARBA" id="ARBA00022747"/>
    </source>
</evidence>
<dbReference type="PANTHER" id="PTHR30408:SF12">
    <property type="entry name" value="TYPE I RESTRICTION ENZYME MJAVIII SPECIFICITY SUBUNIT"/>
    <property type="match status" value="1"/>
</dbReference>
<dbReference type="PANTHER" id="PTHR30408">
    <property type="entry name" value="TYPE-1 RESTRICTION ENZYME ECOKI SPECIFICITY PROTEIN"/>
    <property type="match status" value="1"/>
</dbReference>
<dbReference type="GO" id="GO:0003677">
    <property type="term" value="F:DNA binding"/>
    <property type="evidence" value="ECO:0007669"/>
    <property type="project" value="UniProtKB-KW"/>
</dbReference>
<dbReference type="InterPro" id="IPR052021">
    <property type="entry name" value="Type-I_RS_S_subunit"/>
</dbReference>
<dbReference type="RefSeq" id="WP_220086988.1">
    <property type="nucleotide sequence ID" value="NZ_UAPV01000001.1"/>
</dbReference>
<name>A0A2X0V251_9GAMM</name>
<protein>
    <recommendedName>
        <fullName evidence="5">Type I restriction modification DNA specificity domain</fullName>
    </recommendedName>
</protein>
<gene>
    <name evidence="3" type="ORF">NCTC13093_00005</name>
</gene>
<dbReference type="AlphaFoldDB" id="A0A2X0V251"/>
<reference evidence="3 4" key="1">
    <citation type="submission" date="2018-06" db="EMBL/GenBank/DDBJ databases">
        <authorList>
            <consortium name="Pathogen Informatics"/>
            <person name="Doyle S."/>
        </authorList>
    </citation>
    <scope>NUCLEOTIDE SEQUENCE [LARGE SCALE GENOMIC DNA]</scope>
    <source>
        <strain evidence="3 4">NCTC13093</strain>
    </source>
</reference>
<sequence length="206" mass="23882">MLFIAHDKGVKYEIRRYGKCQLWACISKKTSKKTSEYRYKLLNLRCIREDGEIDLNGADNYEAIEQLKDEHLTKVGDIVVRLTAPYTAVLIDETTAGMVISSNFVVIRIRDNQLLPEYLYWLLNTSQIKRDIYKNSTGNMLSAVNAKYFMGLDIAAVSREKQQNIADLFLLGKKEVKLLKDLVEQKEKFYTFILNNEYTKFVNGDK</sequence>
<keyword evidence="1" id="KW-0680">Restriction system</keyword>
<evidence type="ECO:0008006" key="5">
    <source>
        <dbReference type="Google" id="ProtNLM"/>
    </source>
</evidence>
<dbReference type="GO" id="GO:0009307">
    <property type="term" value="P:DNA restriction-modification system"/>
    <property type="evidence" value="ECO:0007669"/>
    <property type="project" value="UniProtKB-KW"/>
</dbReference>
<dbReference type="EMBL" id="UAPV01000001">
    <property type="protein sequence ID" value="SPT68609.1"/>
    <property type="molecule type" value="Genomic_DNA"/>
</dbReference>
<dbReference type="SUPFAM" id="SSF116734">
    <property type="entry name" value="DNA methylase specificity domain"/>
    <property type="match status" value="1"/>
</dbReference>
<keyword evidence="4" id="KW-1185">Reference proteome</keyword>
<dbReference type="Gene3D" id="3.90.220.20">
    <property type="entry name" value="DNA methylase specificity domains"/>
    <property type="match status" value="1"/>
</dbReference>
<evidence type="ECO:0000256" key="2">
    <source>
        <dbReference type="ARBA" id="ARBA00023125"/>
    </source>
</evidence>
<proteinExistence type="predicted"/>
<organism evidence="3 4">
    <name type="scientific">Anaerobiospirillum thomasii</name>
    <dbReference type="NCBI Taxonomy" id="179995"/>
    <lineage>
        <taxon>Bacteria</taxon>
        <taxon>Pseudomonadati</taxon>
        <taxon>Pseudomonadota</taxon>
        <taxon>Gammaproteobacteria</taxon>
        <taxon>Aeromonadales</taxon>
        <taxon>Succinivibrionaceae</taxon>
        <taxon>Anaerobiospirillum</taxon>
    </lineage>
</organism>
<dbReference type="Proteomes" id="UP000250086">
    <property type="component" value="Unassembled WGS sequence"/>
</dbReference>
<evidence type="ECO:0000313" key="4">
    <source>
        <dbReference type="Proteomes" id="UP000250086"/>
    </source>
</evidence>